<evidence type="ECO:0000259" key="4">
    <source>
        <dbReference type="Pfam" id="PF02931"/>
    </source>
</evidence>
<evidence type="ECO:0000256" key="2">
    <source>
        <dbReference type="ARBA" id="ARBA00023136"/>
    </source>
</evidence>
<evidence type="ECO:0000313" key="6">
    <source>
        <dbReference type="Proteomes" id="UP000270094"/>
    </source>
</evidence>
<dbReference type="AlphaFoldDB" id="A0A3P7IDJ2"/>
<accession>A0A3P7IDJ2</accession>
<comment type="similarity">
    <text evidence="3">Belongs to the ligand-gated ion channel (TC 1.A.9) family.</text>
</comment>
<dbReference type="OrthoDB" id="410315at2759"/>
<comment type="subcellular location">
    <subcellularLocation>
        <location evidence="1">Membrane</location>
        <topology evidence="1">Multi-pass membrane protein</topology>
    </subcellularLocation>
</comment>
<dbReference type="Gene3D" id="2.70.170.10">
    <property type="entry name" value="Neurotransmitter-gated ion-channel ligand-binding domain"/>
    <property type="match status" value="1"/>
</dbReference>
<dbReference type="Pfam" id="PF02931">
    <property type="entry name" value="Neur_chan_LBD"/>
    <property type="match status" value="1"/>
</dbReference>
<dbReference type="PANTHER" id="PTHR18945">
    <property type="entry name" value="NEUROTRANSMITTER GATED ION CHANNEL"/>
    <property type="match status" value="1"/>
</dbReference>
<dbReference type="SUPFAM" id="SSF63712">
    <property type="entry name" value="Nicotinic receptor ligand binding domain-like"/>
    <property type="match status" value="1"/>
</dbReference>
<evidence type="ECO:0000256" key="3">
    <source>
        <dbReference type="RuleBase" id="RU000687"/>
    </source>
</evidence>
<name>A0A3P7IDJ2_STRVU</name>
<keyword evidence="3" id="KW-0406">Ion transport</keyword>
<dbReference type="InterPro" id="IPR006202">
    <property type="entry name" value="Neur_chan_lig-bd"/>
</dbReference>
<organism evidence="5 6">
    <name type="scientific">Strongylus vulgaris</name>
    <name type="common">Blood worm</name>
    <dbReference type="NCBI Taxonomy" id="40348"/>
    <lineage>
        <taxon>Eukaryota</taxon>
        <taxon>Metazoa</taxon>
        <taxon>Ecdysozoa</taxon>
        <taxon>Nematoda</taxon>
        <taxon>Chromadorea</taxon>
        <taxon>Rhabditida</taxon>
        <taxon>Rhabditina</taxon>
        <taxon>Rhabditomorpha</taxon>
        <taxon>Strongyloidea</taxon>
        <taxon>Strongylidae</taxon>
        <taxon>Strongylus</taxon>
    </lineage>
</organism>
<dbReference type="PRINTS" id="PR00252">
    <property type="entry name" value="NRIONCHANNEL"/>
</dbReference>
<dbReference type="InterPro" id="IPR006201">
    <property type="entry name" value="Neur_channel"/>
</dbReference>
<dbReference type="EMBL" id="UYYB01019477">
    <property type="protein sequence ID" value="VDM71241.1"/>
    <property type="molecule type" value="Genomic_DNA"/>
</dbReference>
<dbReference type="CDD" id="cd18989">
    <property type="entry name" value="LGIC_ECD_cation"/>
    <property type="match status" value="1"/>
</dbReference>
<keyword evidence="3" id="KW-1133">Transmembrane helix</keyword>
<protein>
    <recommendedName>
        <fullName evidence="4">Neurotransmitter-gated ion-channel ligand-binding domain-containing protein</fullName>
    </recommendedName>
</protein>
<reference evidence="5 6" key="1">
    <citation type="submission" date="2018-11" db="EMBL/GenBank/DDBJ databases">
        <authorList>
            <consortium name="Pathogen Informatics"/>
        </authorList>
    </citation>
    <scope>NUCLEOTIDE SEQUENCE [LARGE SCALE GENOMIC DNA]</scope>
</reference>
<dbReference type="InterPro" id="IPR018000">
    <property type="entry name" value="Neurotransmitter_ion_chnl_CS"/>
</dbReference>
<keyword evidence="6" id="KW-1185">Reference proteome</keyword>
<evidence type="ECO:0000313" key="5">
    <source>
        <dbReference type="EMBL" id="VDM71241.1"/>
    </source>
</evidence>
<sequence>MAAEGDITTLKVPEQSVWTPDLMLFAAISKQDLIDYGRRLVVLKNDGSIMKSGPQIVAHPCQINVQKFPYDDQTCTFSLSSWSFTNTNMRIHTPYEHYEPSQDFTGNTEWKLLSLTSELMIDTTYEEGDYDMLLVTAHFRRHPQFYVFSIIIPSFVCTFLCLNGLFLPSEISGLSVEKVTNIQPKLKPCKYG</sequence>
<gene>
    <name evidence="5" type="ORF">SVUK_LOCUS6239</name>
</gene>
<keyword evidence="3" id="KW-0812">Transmembrane</keyword>
<keyword evidence="2 3" id="KW-0472">Membrane</keyword>
<proteinExistence type="inferred from homology"/>
<feature type="domain" description="Neurotransmitter-gated ion-channel ligand-binding" evidence="4">
    <location>
        <begin position="5"/>
        <end position="143"/>
    </location>
</feature>
<dbReference type="GO" id="GO:0004888">
    <property type="term" value="F:transmembrane signaling receptor activity"/>
    <property type="evidence" value="ECO:0007669"/>
    <property type="project" value="InterPro"/>
</dbReference>
<comment type="caution">
    <text evidence="3">Lacks conserved residue(s) required for the propagation of feature annotation.</text>
</comment>
<dbReference type="GO" id="GO:0005230">
    <property type="term" value="F:extracellular ligand-gated monoatomic ion channel activity"/>
    <property type="evidence" value="ECO:0007669"/>
    <property type="project" value="InterPro"/>
</dbReference>
<dbReference type="Proteomes" id="UP000270094">
    <property type="component" value="Unassembled WGS sequence"/>
</dbReference>
<dbReference type="GO" id="GO:0016020">
    <property type="term" value="C:membrane"/>
    <property type="evidence" value="ECO:0007669"/>
    <property type="project" value="UniProtKB-SubCell"/>
</dbReference>
<feature type="transmembrane region" description="Helical" evidence="3">
    <location>
        <begin position="145"/>
        <end position="166"/>
    </location>
</feature>
<evidence type="ECO:0000256" key="1">
    <source>
        <dbReference type="ARBA" id="ARBA00004141"/>
    </source>
</evidence>
<keyword evidence="3" id="KW-0813">Transport</keyword>
<dbReference type="PROSITE" id="PS00236">
    <property type="entry name" value="NEUROTR_ION_CHANNEL"/>
    <property type="match status" value="1"/>
</dbReference>
<dbReference type="InterPro" id="IPR036734">
    <property type="entry name" value="Neur_chan_lig-bd_sf"/>
</dbReference>
<keyword evidence="3" id="KW-0407">Ion channel</keyword>